<keyword evidence="2" id="KW-1185">Reference proteome</keyword>
<organism evidence="1 2">
    <name type="scientific">Sphingomonas oligophenolica</name>
    <dbReference type="NCBI Taxonomy" id="301154"/>
    <lineage>
        <taxon>Bacteria</taxon>
        <taxon>Pseudomonadati</taxon>
        <taxon>Pseudomonadota</taxon>
        <taxon>Alphaproteobacteria</taxon>
        <taxon>Sphingomonadales</taxon>
        <taxon>Sphingomonadaceae</taxon>
        <taxon>Sphingomonas</taxon>
    </lineage>
</organism>
<dbReference type="Pfam" id="PF13289">
    <property type="entry name" value="SIR2_2"/>
    <property type="match status" value="1"/>
</dbReference>
<dbReference type="RefSeq" id="WP_343893013.1">
    <property type="nucleotide sequence ID" value="NZ_BAAAEH010000067.1"/>
</dbReference>
<name>A0ABU9Y904_9SPHN</name>
<proteinExistence type="predicted"/>
<evidence type="ECO:0000313" key="1">
    <source>
        <dbReference type="EMBL" id="MEN2792281.1"/>
    </source>
</evidence>
<protein>
    <submittedName>
        <fullName evidence="1">SIR2 family protein</fullName>
    </submittedName>
</protein>
<reference evidence="1 2" key="1">
    <citation type="submission" date="2024-05" db="EMBL/GenBank/DDBJ databases">
        <authorList>
            <person name="Liu Q."/>
            <person name="Xin Y.-H."/>
        </authorList>
    </citation>
    <scope>NUCLEOTIDE SEQUENCE [LARGE SCALE GENOMIC DNA]</scope>
    <source>
        <strain evidence="1 2">CGMCC 1.10181</strain>
    </source>
</reference>
<accession>A0ABU9Y904</accession>
<dbReference type="Proteomes" id="UP001419910">
    <property type="component" value="Unassembled WGS sequence"/>
</dbReference>
<dbReference type="EMBL" id="JBDIME010000026">
    <property type="protein sequence ID" value="MEN2792281.1"/>
    <property type="molecule type" value="Genomic_DNA"/>
</dbReference>
<gene>
    <name evidence="1" type="ORF">ABC974_21800</name>
</gene>
<sequence length="332" mass="38037">MPYFGTIITTNWDRYFEEVTGATPFVYESDVPFWETAKRPVLKIHGSIDNYTSIVSSTEDYERCEGRLRDGALGAVLKQIFATKTCIFFGYSATDQDFLNIYNTVRAGLGPLARTHYLVSPFVSEEESSRLKLLNIISVKTDATHFLKTIKDHMVSKFCFSRDDTFSSVSSLLIEAYDAHFKFTNSFRPSESPHLVFSAVYQDGLIHALQRILDLAHTGQYSDLHYVRGQISKYENMIAGYRRKKDYWEISYFTGYLLGLEFFELSNFVSDEELPPPPLFFHPGVGQIDEAEFEREIRNRQDIHKLALAQAKRILKRSGSAGAEVIQHLPWA</sequence>
<evidence type="ECO:0000313" key="2">
    <source>
        <dbReference type="Proteomes" id="UP001419910"/>
    </source>
</evidence>
<comment type="caution">
    <text evidence="1">The sequence shown here is derived from an EMBL/GenBank/DDBJ whole genome shotgun (WGS) entry which is preliminary data.</text>
</comment>